<accession>A0A1Q3E6G5</accession>
<gene>
    <name evidence="3" type="ORF">LENED_004499</name>
</gene>
<evidence type="ECO:0000313" key="4">
    <source>
        <dbReference type="Proteomes" id="UP000188533"/>
    </source>
</evidence>
<dbReference type="InterPro" id="IPR004147">
    <property type="entry name" value="ABC1_dom"/>
</dbReference>
<protein>
    <recommendedName>
        <fullName evidence="2">ABC1 atypical kinase-like domain-containing protein</fullName>
    </recommendedName>
</protein>
<dbReference type="AlphaFoldDB" id="A0A1Q3E6G5"/>
<feature type="chain" id="PRO_5012704475" description="ABC1 atypical kinase-like domain-containing protein" evidence="1">
    <location>
        <begin position="26"/>
        <end position="262"/>
    </location>
</feature>
<dbReference type="EMBL" id="BDGU01000117">
    <property type="protein sequence ID" value="GAW02825.1"/>
    <property type="molecule type" value="Genomic_DNA"/>
</dbReference>
<dbReference type="Pfam" id="PF03109">
    <property type="entry name" value="ABC1"/>
    <property type="match status" value="1"/>
</dbReference>
<evidence type="ECO:0000313" key="3">
    <source>
        <dbReference type="EMBL" id="GAW02825.1"/>
    </source>
</evidence>
<sequence length="262" mass="29994">MSRLSLILHVFLFVLPLWLDGTTHAAPHRFPEISQAELDAFHRHEVLGDRDRLWVKDFYGQDLSEKDKQAFKEPLTDVKLGKILTPEVDSGSFNKGLYTLAADYKGHDASNVVVKFLLGPANEKAWGEVKALKDVGYFIDSGLINDQLAILMTKIKGTPIKDTKVWSKANRSKRETFLNQMKPLVKDEIVNWACTKRLLHADLHLANIHVTFNNDKTINSSKVLDFGYPGVFRVSRFATRSMIEKWFDLQWENRQNLRAKLA</sequence>
<dbReference type="SUPFAM" id="SSF56112">
    <property type="entry name" value="Protein kinase-like (PK-like)"/>
    <property type="match status" value="1"/>
</dbReference>
<reference evidence="3 4" key="1">
    <citation type="submission" date="2016-08" db="EMBL/GenBank/DDBJ databases">
        <authorList>
            <consortium name="Lentinula edodes genome sequencing consortium"/>
            <person name="Sakamoto Y."/>
            <person name="Nakade K."/>
            <person name="Sato S."/>
            <person name="Yoshida Y."/>
            <person name="Miyazaki K."/>
            <person name="Natsume S."/>
            <person name="Konno N."/>
        </authorList>
    </citation>
    <scope>NUCLEOTIDE SEQUENCE [LARGE SCALE GENOMIC DNA]</scope>
    <source>
        <strain evidence="3 4">NBRC 111202</strain>
    </source>
</reference>
<evidence type="ECO:0000256" key="1">
    <source>
        <dbReference type="SAM" id="SignalP"/>
    </source>
</evidence>
<dbReference type="Proteomes" id="UP000188533">
    <property type="component" value="Unassembled WGS sequence"/>
</dbReference>
<feature type="domain" description="ABC1 atypical kinase-like" evidence="2">
    <location>
        <begin position="150"/>
        <end position="258"/>
    </location>
</feature>
<comment type="caution">
    <text evidence="3">The sequence shown here is derived from an EMBL/GenBank/DDBJ whole genome shotgun (WGS) entry which is preliminary data.</text>
</comment>
<evidence type="ECO:0000259" key="2">
    <source>
        <dbReference type="Pfam" id="PF03109"/>
    </source>
</evidence>
<reference evidence="3 4" key="2">
    <citation type="submission" date="2017-02" db="EMBL/GenBank/DDBJ databases">
        <title>A genome survey and senescence transcriptome analysis in Lentinula edodes.</title>
        <authorList>
            <person name="Sakamoto Y."/>
            <person name="Nakade K."/>
            <person name="Sato S."/>
            <person name="Yoshida Y."/>
            <person name="Miyazaki K."/>
            <person name="Natsume S."/>
            <person name="Konno N."/>
        </authorList>
    </citation>
    <scope>NUCLEOTIDE SEQUENCE [LARGE SCALE GENOMIC DNA]</scope>
    <source>
        <strain evidence="3 4">NBRC 111202</strain>
    </source>
</reference>
<name>A0A1Q3E6G5_LENED</name>
<keyword evidence="4" id="KW-1185">Reference proteome</keyword>
<organism evidence="3 4">
    <name type="scientific">Lentinula edodes</name>
    <name type="common">Shiitake mushroom</name>
    <name type="synonym">Lentinus edodes</name>
    <dbReference type="NCBI Taxonomy" id="5353"/>
    <lineage>
        <taxon>Eukaryota</taxon>
        <taxon>Fungi</taxon>
        <taxon>Dikarya</taxon>
        <taxon>Basidiomycota</taxon>
        <taxon>Agaricomycotina</taxon>
        <taxon>Agaricomycetes</taxon>
        <taxon>Agaricomycetidae</taxon>
        <taxon>Agaricales</taxon>
        <taxon>Marasmiineae</taxon>
        <taxon>Omphalotaceae</taxon>
        <taxon>Lentinula</taxon>
    </lineage>
</organism>
<proteinExistence type="predicted"/>
<keyword evidence="1" id="KW-0732">Signal</keyword>
<feature type="signal peptide" evidence="1">
    <location>
        <begin position="1"/>
        <end position="25"/>
    </location>
</feature>
<dbReference type="InterPro" id="IPR011009">
    <property type="entry name" value="Kinase-like_dom_sf"/>
</dbReference>